<comment type="subcellular location">
    <subcellularLocation>
        <location evidence="1">Membrane</location>
        <topology evidence="1">Multi-pass membrane protein</topology>
    </subcellularLocation>
</comment>
<evidence type="ECO:0000256" key="5">
    <source>
        <dbReference type="SAM" id="MobiDB-lite"/>
    </source>
</evidence>
<dbReference type="PANTHER" id="PTHR43077:SF5">
    <property type="entry name" value="PHAGE INFECTION PROTEIN"/>
    <property type="match status" value="1"/>
</dbReference>
<dbReference type="InterPro" id="IPR017501">
    <property type="entry name" value="Phage_infect_YhgE_C"/>
</dbReference>
<feature type="domain" description="ABC-2 type transporter transmembrane" evidence="7">
    <location>
        <begin position="602"/>
        <end position="812"/>
    </location>
</feature>
<dbReference type="Pfam" id="PF12698">
    <property type="entry name" value="ABC2_membrane_3"/>
    <property type="match status" value="2"/>
</dbReference>
<dbReference type="InterPro" id="IPR017500">
    <property type="entry name" value="Phage_infect_YhgE_N"/>
</dbReference>
<feature type="transmembrane region" description="Helical" evidence="6">
    <location>
        <begin position="796"/>
        <end position="813"/>
    </location>
</feature>
<dbReference type="RefSeq" id="WP_073248533.1">
    <property type="nucleotide sequence ID" value="NZ_FQVG01000021.1"/>
</dbReference>
<organism evidence="8 9">
    <name type="scientific">Caloramator proteoclasticus DSM 10124</name>
    <dbReference type="NCBI Taxonomy" id="1121262"/>
    <lineage>
        <taxon>Bacteria</taxon>
        <taxon>Bacillati</taxon>
        <taxon>Bacillota</taxon>
        <taxon>Clostridia</taxon>
        <taxon>Eubacteriales</taxon>
        <taxon>Clostridiaceae</taxon>
        <taxon>Caloramator</taxon>
    </lineage>
</organism>
<protein>
    <submittedName>
        <fullName evidence="8">Putative membrane protein</fullName>
    </submittedName>
</protein>
<feature type="transmembrane region" description="Helical" evidence="6">
    <location>
        <begin position="738"/>
        <end position="757"/>
    </location>
</feature>
<dbReference type="NCBIfam" id="TIGR03057">
    <property type="entry name" value="xxxLxxG_by_4"/>
    <property type="match status" value="4"/>
</dbReference>
<feature type="transmembrane region" description="Helical" evidence="6">
    <location>
        <begin position="671"/>
        <end position="697"/>
    </location>
</feature>
<evidence type="ECO:0000256" key="6">
    <source>
        <dbReference type="SAM" id="Phobius"/>
    </source>
</evidence>
<dbReference type="InterPro" id="IPR013525">
    <property type="entry name" value="ABC2_TM"/>
</dbReference>
<gene>
    <name evidence="8" type="ORF">SAMN02746091_01305</name>
</gene>
<proteinExistence type="predicted"/>
<dbReference type="GO" id="GO:0140359">
    <property type="term" value="F:ABC-type transporter activity"/>
    <property type="evidence" value="ECO:0007669"/>
    <property type="project" value="InterPro"/>
</dbReference>
<feature type="transmembrane region" description="Helical" evidence="6">
    <location>
        <begin position="709"/>
        <end position="731"/>
    </location>
</feature>
<reference evidence="9" key="1">
    <citation type="submission" date="2016-11" db="EMBL/GenBank/DDBJ databases">
        <authorList>
            <person name="Varghese N."/>
            <person name="Submissions S."/>
        </authorList>
    </citation>
    <scope>NUCLEOTIDE SEQUENCE [LARGE SCALE GENOMIC DNA]</scope>
    <source>
        <strain evidence="9">DSM 10124</strain>
    </source>
</reference>
<feature type="region of interest" description="Disordered" evidence="5">
    <location>
        <begin position="238"/>
        <end position="257"/>
    </location>
</feature>
<evidence type="ECO:0000256" key="1">
    <source>
        <dbReference type="ARBA" id="ARBA00004141"/>
    </source>
</evidence>
<evidence type="ECO:0000256" key="2">
    <source>
        <dbReference type="ARBA" id="ARBA00022692"/>
    </source>
</evidence>
<evidence type="ECO:0000259" key="7">
    <source>
        <dbReference type="Pfam" id="PF12698"/>
    </source>
</evidence>
<evidence type="ECO:0000256" key="3">
    <source>
        <dbReference type="ARBA" id="ARBA00022989"/>
    </source>
</evidence>
<feature type="transmembrane region" description="Helical" evidence="6">
    <location>
        <begin position="638"/>
        <end position="659"/>
    </location>
</feature>
<dbReference type="InterPro" id="IPR051328">
    <property type="entry name" value="T7SS_ABC-Transporter"/>
</dbReference>
<evidence type="ECO:0000256" key="4">
    <source>
        <dbReference type="ARBA" id="ARBA00023136"/>
    </source>
</evidence>
<feature type="compositionally biased region" description="Basic and acidic residues" evidence="5">
    <location>
        <begin position="240"/>
        <end position="250"/>
    </location>
</feature>
<feature type="domain" description="ABC-2 type transporter transmembrane" evidence="7">
    <location>
        <begin position="25"/>
        <end position="157"/>
    </location>
</feature>
<keyword evidence="4 6" id="KW-0472">Membrane</keyword>
<accession>A0A1M4X3T4</accession>
<dbReference type="AlphaFoldDB" id="A0A1M4X3T4"/>
<name>A0A1M4X3T4_9CLOT</name>
<dbReference type="Gene3D" id="3.40.1710.10">
    <property type="entry name" value="abc type-2 transporter like domain"/>
    <property type="match status" value="1"/>
</dbReference>
<keyword evidence="2 6" id="KW-0812">Transmembrane</keyword>
<keyword evidence="9" id="KW-1185">Reference proteome</keyword>
<feature type="transmembrane region" description="Helical" evidence="6">
    <location>
        <begin position="21"/>
        <end position="43"/>
    </location>
</feature>
<dbReference type="GO" id="GO:0016020">
    <property type="term" value="C:membrane"/>
    <property type="evidence" value="ECO:0007669"/>
    <property type="project" value="UniProtKB-SubCell"/>
</dbReference>
<sequence>MRALKIAKKDLKNLFTNRFNRVAVIVVSLMPLLYSFLYLYAFWDPYSKLDKMPVAVVNLDKGSTKDGERVNYGDDIIDELKDNTKIKWEFVDYNRAMDGLNNKGYYSAVIIPEDFSKRITDASEGKIDKAELIYIPNEKKNFLAAQVSSRVMLELKDEIAKSITEEASKVVIDSLYEVKDGLSEAKDGSVELNDGAIKLRDGSKELSDGLKTAKNGIVKLNDGSKQLKDGLGTLNNGAEKLNDGSRKLSDGLKTASDGSKNLKDGLTALKGGQTSLVEGLDKVVQGMSVFAPNLLNAKSGIQMLYEGSIKLEVGLNEIVNRVSQFKALIEDGQKDVDKLANGANQVADGAKNLNEQVSALNMGTKLNSAAQGIDEVSNAIDSAKALLDAGKVDEAKLVLSAIQEKNLKQNLSKPLKESAAAVDTLVQATATLKEGTKQVAEGTQRFAEANRSSAQGLTALLNGLNEAKNGALSLKMGLGQVAQLSSNEGVAKLSNGVAELKLGAEKIRDGLNVAESKTGELSEGLNKLYLGSLELNNGTASLKDGAVKLYEGSSKLNDGLVSLNSGTDRLYDGSLRLNDGLNKLADGTLELKDGLTEGYDKINNKLKFSSEDMSKFMSEPVRLNEQPINHVPDYGTGFAPYFIPLSLWVGALIMFFIVSGEVDDEFKGHPAAIIFGKFITFAFLGILQAVASSFILIHVLNLEVKSLVLFYGFNILLSFVFISVIEALIMIFGDAGRFLSLVLLMLQLTSCAGTFPLELVPNFFVKINPYLPMTYATSALREIISGIDYGVLRGDVVVLIAFMIASIIVSILLKYRLEKISQRLEKIKQSTQVA</sequence>
<dbReference type="EMBL" id="FQVG01000021">
    <property type="protein sequence ID" value="SHE88141.1"/>
    <property type="molecule type" value="Genomic_DNA"/>
</dbReference>
<dbReference type="NCBIfam" id="TIGR03062">
    <property type="entry name" value="pip_yhgE_Cterm"/>
    <property type="match status" value="1"/>
</dbReference>
<dbReference type="InterPro" id="IPR023908">
    <property type="entry name" value="xxxLxxG_rpt"/>
</dbReference>
<dbReference type="PANTHER" id="PTHR43077">
    <property type="entry name" value="TRANSPORT PERMEASE YVFS-RELATED"/>
    <property type="match status" value="1"/>
</dbReference>
<dbReference type="NCBIfam" id="TIGR03061">
    <property type="entry name" value="pip_yhgE_Nterm"/>
    <property type="match status" value="1"/>
</dbReference>
<dbReference type="Proteomes" id="UP000184423">
    <property type="component" value="Unassembled WGS sequence"/>
</dbReference>
<evidence type="ECO:0000313" key="9">
    <source>
        <dbReference type="Proteomes" id="UP000184423"/>
    </source>
</evidence>
<evidence type="ECO:0000313" key="8">
    <source>
        <dbReference type="EMBL" id="SHE88141.1"/>
    </source>
</evidence>
<keyword evidence="3 6" id="KW-1133">Transmembrane helix</keyword>